<dbReference type="EMBL" id="PYSW02000014">
    <property type="protein sequence ID" value="KAG2386804.1"/>
    <property type="molecule type" value="Genomic_DNA"/>
</dbReference>
<comment type="caution">
    <text evidence="1">The sequence shown here is derived from an EMBL/GenBank/DDBJ whole genome shotgun (WGS) entry which is preliminary data.</text>
</comment>
<accession>A0AA88GV97</accession>
<organism evidence="1 2">
    <name type="scientific">Naegleria lovaniensis</name>
    <name type="common">Amoeba</name>
    <dbReference type="NCBI Taxonomy" id="51637"/>
    <lineage>
        <taxon>Eukaryota</taxon>
        <taxon>Discoba</taxon>
        <taxon>Heterolobosea</taxon>
        <taxon>Tetramitia</taxon>
        <taxon>Eutetramitia</taxon>
        <taxon>Vahlkampfiidae</taxon>
        <taxon>Naegleria</taxon>
    </lineage>
</organism>
<proteinExistence type="predicted"/>
<dbReference type="RefSeq" id="XP_044550796.1">
    <property type="nucleotide sequence ID" value="XM_044691190.1"/>
</dbReference>
<gene>
    <name evidence="1" type="ORF">C9374_001839</name>
</gene>
<keyword evidence="2" id="KW-1185">Reference proteome</keyword>
<dbReference type="AlphaFoldDB" id="A0AA88GV97"/>
<sequence length="368" mass="41483">MQQTLLAFGSHICLKLSRKKACLDPSTSTEESTTSSFVMERKGEGSLVFSEKSEYGSDEDTFLITMPGGLLPSYIKPIHYGEPFCMKHVASQKFVVVAGSEGKHLDCVFDFVCAKGEEEVCLVRRERPFEKGSSEMIDCSDHGDEIILRLGDGSDYYPYVFVSCSSMNDLRVAKLISEPEHACVASVTIQREFTPDQYDEKKYGRYTCLLKNHLIKEGDYIGAHQALIFDAKEHVILSSLPIPQNEEEEKLVPSLEELEHLFSTIVKREHVSNASTKICLLGNDFIVPEEKEMLLMLLKKAYVDTCAVWRATRTLNDDTQLRVLATVIDERYLILANCSSDLDVFMRGRSLMALLVKRSVDNGKLLDF</sequence>
<dbReference type="Proteomes" id="UP000816034">
    <property type="component" value="Unassembled WGS sequence"/>
</dbReference>
<protein>
    <submittedName>
        <fullName evidence="1">Uncharacterized protein</fullName>
    </submittedName>
</protein>
<evidence type="ECO:0000313" key="1">
    <source>
        <dbReference type="EMBL" id="KAG2386804.1"/>
    </source>
</evidence>
<name>A0AA88GV97_NAELO</name>
<evidence type="ECO:0000313" key="2">
    <source>
        <dbReference type="Proteomes" id="UP000816034"/>
    </source>
</evidence>
<dbReference type="GeneID" id="68094295"/>
<reference evidence="1 2" key="1">
    <citation type="journal article" date="2018" name="BMC Genomics">
        <title>The genome of Naegleria lovaniensis, the basis for a comparative approach to unravel pathogenicity factors of the human pathogenic amoeba N. fowleri.</title>
        <authorList>
            <person name="Liechti N."/>
            <person name="Schurch N."/>
            <person name="Bruggmann R."/>
            <person name="Wittwer M."/>
        </authorList>
    </citation>
    <scope>NUCLEOTIDE SEQUENCE [LARGE SCALE GENOMIC DNA]</scope>
    <source>
        <strain evidence="1 2">ATCC 30569</strain>
    </source>
</reference>